<dbReference type="EMBL" id="JBHSFV010000006">
    <property type="protein sequence ID" value="MFC4634427.1"/>
    <property type="molecule type" value="Genomic_DNA"/>
</dbReference>
<keyword evidence="2" id="KW-1185">Reference proteome</keyword>
<protein>
    <submittedName>
        <fullName evidence="1">Uncharacterized protein</fullName>
    </submittedName>
</protein>
<dbReference type="RefSeq" id="WP_379978676.1">
    <property type="nucleotide sequence ID" value="NZ_JBHSFV010000006.1"/>
</dbReference>
<name>A0ABV9HW98_9FLAO</name>
<dbReference type="Proteomes" id="UP001596043">
    <property type="component" value="Unassembled WGS sequence"/>
</dbReference>
<accession>A0ABV9HW98</accession>
<organism evidence="1 2">
    <name type="scientific">Dokdonia ponticola</name>
    <dbReference type="NCBI Taxonomy" id="2041041"/>
    <lineage>
        <taxon>Bacteria</taxon>
        <taxon>Pseudomonadati</taxon>
        <taxon>Bacteroidota</taxon>
        <taxon>Flavobacteriia</taxon>
        <taxon>Flavobacteriales</taxon>
        <taxon>Flavobacteriaceae</taxon>
        <taxon>Dokdonia</taxon>
    </lineage>
</organism>
<evidence type="ECO:0000313" key="2">
    <source>
        <dbReference type="Proteomes" id="UP001596043"/>
    </source>
</evidence>
<gene>
    <name evidence="1" type="ORF">ACFO3O_10950</name>
</gene>
<reference evidence="2" key="1">
    <citation type="journal article" date="2019" name="Int. J. Syst. Evol. Microbiol.">
        <title>The Global Catalogue of Microorganisms (GCM) 10K type strain sequencing project: providing services to taxonomists for standard genome sequencing and annotation.</title>
        <authorList>
            <consortium name="The Broad Institute Genomics Platform"/>
            <consortium name="The Broad Institute Genome Sequencing Center for Infectious Disease"/>
            <person name="Wu L."/>
            <person name="Ma J."/>
        </authorList>
    </citation>
    <scope>NUCLEOTIDE SEQUENCE [LARGE SCALE GENOMIC DNA]</scope>
    <source>
        <strain evidence="2">YJ-61-S</strain>
    </source>
</reference>
<proteinExistence type="predicted"/>
<sequence>MNKKELYPFALLNHLAKKIYAQEAKIDLILDYIIEKNNLPESMYDKIKETVIKSNIECLKDIDVIYDNIDDNNFNDNDFLK</sequence>
<comment type="caution">
    <text evidence="1">The sequence shown here is derived from an EMBL/GenBank/DDBJ whole genome shotgun (WGS) entry which is preliminary data.</text>
</comment>
<evidence type="ECO:0000313" key="1">
    <source>
        <dbReference type="EMBL" id="MFC4634427.1"/>
    </source>
</evidence>